<reference evidence="3" key="1">
    <citation type="submission" date="2021-10" db="EMBL/GenBank/DDBJ databases">
        <title>The diversity and Nitrogen Metabolism of Culturable Nitrate-Utilizing Bacteria Within the Oxygen Minimum Zone of the Changjiang (Yangtze River)Estuary.</title>
        <authorList>
            <person name="Zhang D."/>
            <person name="Zheng J."/>
            <person name="Liu S."/>
            <person name="He W."/>
        </authorList>
    </citation>
    <scope>NUCLEOTIDE SEQUENCE</scope>
    <source>
        <strain evidence="3">FXH-223</strain>
    </source>
</reference>
<feature type="signal peptide" evidence="2">
    <location>
        <begin position="1"/>
        <end position="18"/>
    </location>
</feature>
<dbReference type="EMBL" id="JAJGNA010000023">
    <property type="protein sequence ID" value="MCC4309870.1"/>
    <property type="molecule type" value="Genomic_DNA"/>
</dbReference>
<dbReference type="Pfam" id="PF03480">
    <property type="entry name" value="DctP"/>
    <property type="match status" value="1"/>
</dbReference>
<accession>A0A9Q3YQK2</accession>
<evidence type="ECO:0000313" key="3">
    <source>
        <dbReference type="EMBL" id="MCC4309870.1"/>
    </source>
</evidence>
<sequence length="329" mass="35900">MLRTAVALLALMPMLALATTLKISTLYPDGTAVVKALKQAGDTIEQDTDGRVSLKIYPGGVMGDDQAVQRKIRVGQLHGQMAQGGAFARYYRDSQILNVPLTFNNYAEVDAAREQLDPLIKQGLEDNGWVSFGLVDGGFAYIMSGQPVRSLDDLRAQKLWLPSGDSASANAAATLNLSPIVLNIGGVLTSLQTGAIDAFAAPPVAALTLQWYSRVNYITDLPLLYTYGLLAIEKRHFSRLSEADQKVVRRVLEGAFDKIDAQSRAQNKDAFQAIQNQGLELVSPSEAQRAEWKRYADKATQQLVEDGQLSQGMLDRLHTILEAYRNSGS</sequence>
<evidence type="ECO:0000256" key="1">
    <source>
        <dbReference type="ARBA" id="ARBA00022729"/>
    </source>
</evidence>
<feature type="chain" id="PRO_5040455813" evidence="2">
    <location>
        <begin position="19"/>
        <end position="329"/>
    </location>
</feature>
<evidence type="ECO:0000256" key="2">
    <source>
        <dbReference type="SAM" id="SignalP"/>
    </source>
</evidence>
<gene>
    <name evidence="3" type="primary">dctP</name>
    <name evidence="3" type="ORF">LL252_14955</name>
</gene>
<dbReference type="SUPFAM" id="SSF53850">
    <property type="entry name" value="Periplasmic binding protein-like II"/>
    <property type="match status" value="1"/>
</dbReference>
<name>A0A9Q3YQK2_9GAMM</name>
<dbReference type="Gene3D" id="3.40.190.170">
    <property type="entry name" value="Bacterial extracellular solute-binding protein, family 7"/>
    <property type="match status" value="1"/>
</dbReference>
<comment type="caution">
    <text evidence="3">The sequence shown here is derived from an EMBL/GenBank/DDBJ whole genome shotgun (WGS) entry which is preliminary data.</text>
</comment>
<proteinExistence type="predicted"/>
<dbReference type="InterPro" id="IPR038404">
    <property type="entry name" value="TRAP_DctP_sf"/>
</dbReference>
<dbReference type="PANTHER" id="PTHR33376">
    <property type="match status" value="1"/>
</dbReference>
<dbReference type="AlphaFoldDB" id="A0A9Q3YQK2"/>
<dbReference type="GO" id="GO:0055085">
    <property type="term" value="P:transmembrane transport"/>
    <property type="evidence" value="ECO:0007669"/>
    <property type="project" value="InterPro"/>
</dbReference>
<dbReference type="PANTHER" id="PTHR33376:SF4">
    <property type="entry name" value="SIALIC ACID-BINDING PERIPLASMIC PROTEIN SIAP"/>
    <property type="match status" value="1"/>
</dbReference>
<evidence type="ECO:0000313" key="4">
    <source>
        <dbReference type="Proteomes" id="UP001108027"/>
    </source>
</evidence>
<dbReference type="InterPro" id="IPR018389">
    <property type="entry name" value="DctP_fam"/>
</dbReference>
<dbReference type="CDD" id="cd13670">
    <property type="entry name" value="PBP2_TRAP_Tp0957_like"/>
    <property type="match status" value="1"/>
</dbReference>
<organism evidence="3 4">
    <name type="scientific">Alloalcanivorax marinus</name>
    <dbReference type="NCBI Taxonomy" id="1177169"/>
    <lineage>
        <taxon>Bacteria</taxon>
        <taxon>Pseudomonadati</taxon>
        <taxon>Pseudomonadota</taxon>
        <taxon>Gammaproteobacteria</taxon>
        <taxon>Oceanospirillales</taxon>
        <taxon>Alcanivoracaceae</taxon>
        <taxon>Alloalcanivorax</taxon>
    </lineage>
</organism>
<dbReference type="NCBIfam" id="NF037995">
    <property type="entry name" value="TRAP_S1"/>
    <property type="match status" value="1"/>
</dbReference>
<protein>
    <submittedName>
        <fullName evidence="3">TRAP transporter substrate-binding protein DctP</fullName>
    </submittedName>
</protein>
<dbReference type="RefSeq" id="WP_204428470.1">
    <property type="nucleotide sequence ID" value="NZ_ARXL01000026.1"/>
</dbReference>
<dbReference type="Proteomes" id="UP001108027">
    <property type="component" value="Unassembled WGS sequence"/>
</dbReference>
<keyword evidence="4" id="KW-1185">Reference proteome</keyword>
<keyword evidence="1 2" id="KW-0732">Signal</keyword>